<dbReference type="GO" id="GO:0005737">
    <property type="term" value="C:cytoplasm"/>
    <property type="evidence" value="ECO:0007669"/>
    <property type="project" value="TreeGrafter"/>
</dbReference>
<dbReference type="OrthoDB" id="40158at2759"/>
<dbReference type="GO" id="GO:0045087">
    <property type="term" value="P:innate immune response"/>
    <property type="evidence" value="ECO:0007669"/>
    <property type="project" value="TreeGrafter"/>
</dbReference>
<dbReference type="AlphaFoldDB" id="D7G1U9"/>
<dbReference type="InParanoid" id="D7G1U9"/>
<dbReference type="PANTHER" id="PTHR23206:SF7">
    <property type="entry name" value="PROTEIN KINASE DOMAIN-CONTAINING PROTEIN"/>
    <property type="match status" value="1"/>
</dbReference>
<dbReference type="PROSITE" id="PS50297">
    <property type="entry name" value="ANK_REP_REGION"/>
    <property type="match status" value="2"/>
</dbReference>
<protein>
    <submittedName>
        <fullName evidence="4">EsV-1-199</fullName>
    </submittedName>
</protein>
<evidence type="ECO:0000313" key="4">
    <source>
        <dbReference type="EMBL" id="CBJ48675.1"/>
    </source>
</evidence>
<gene>
    <name evidence="4" type="ORF">Esi_0046_0043</name>
</gene>
<keyword evidence="5" id="KW-1185">Reference proteome</keyword>
<keyword evidence="2 3" id="KW-0040">ANK repeat</keyword>
<dbReference type="EMBL" id="FN649743">
    <property type="protein sequence ID" value="CBJ48675.1"/>
    <property type="molecule type" value="Genomic_DNA"/>
</dbReference>
<evidence type="ECO:0000313" key="5">
    <source>
        <dbReference type="Proteomes" id="UP000002630"/>
    </source>
</evidence>
<feature type="repeat" description="ANK" evidence="3">
    <location>
        <begin position="132"/>
        <end position="164"/>
    </location>
</feature>
<proteinExistence type="predicted"/>
<accession>D7G1U9</accession>
<name>D7G1U9_ECTSI</name>
<organism evidence="4 5">
    <name type="scientific">Ectocarpus siliculosus</name>
    <name type="common">Brown alga</name>
    <name type="synonym">Conferva siliculosa</name>
    <dbReference type="NCBI Taxonomy" id="2880"/>
    <lineage>
        <taxon>Eukaryota</taxon>
        <taxon>Sar</taxon>
        <taxon>Stramenopiles</taxon>
        <taxon>Ochrophyta</taxon>
        <taxon>PX clade</taxon>
        <taxon>Phaeophyceae</taxon>
        <taxon>Ectocarpales</taxon>
        <taxon>Ectocarpaceae</taxon>
        <taxon>Ectocarpus</taxon>
    </lineage>
</organism>
<dbReference type="eggNOG" id="KOG4177">
    <property type="taxonomic scope" value="Eukaryota"/>
</dbReference>
<evidence type="ECO:0000256" key="1">
    <source>
        <dbReference type="ARBA" id="ARBA00022737"/>
    </source>
</evidence>
<dbReference type="InterPro" id="IPR036770">
    <property type="entry name" value="Ankyrin_rpt-contain_sf"/>
</dbReference>
<evidence type="ECO:0000256" key="2">
    <source>
        <dbReference type="ARBA" id="ARBA00023043"/>
    </source>
</evidence>
<dbReference type="InterPro" id="IPR002110">
    <property type="entry name" value="Ankyrin_rpt"/>
</dbReference>
<keyword evidence="1" id="KW-0677">Repeat</keyword>
<dbReference type="SUPFAM" id="SSF48403">
    <property type="entry name" value="Ankyrin repeat"/>
    <property type="match status" value="1"/>
</dbReference>
<evidence type="ECO:0000256" key="3">
    <source>
        <dbReference type="PROSITE-ProRule" id="PRU00023"/>
    </source>
</evidence>
<feature type="repeat" description="ANK" evidence="3">
    <location>
        <begin position="65"/>
        <end position="97"/>
    </location>
</feature>
<reference evidence="4 5" key="1">
    <citation type="journal article" date="2010" name="Nature">
        <title>The Ectocarpus genome and the independent evolution of multicellularity in brown algae.</title>
        <authorList>
            <person name="Cock J.M."/>
            <person name="Sterck L."/>
            <person name="Rouze P."/>
            <person name="Scornet D."/>
            <person name="Allen A.E."/>
            <person name="Amoutzias G."/>
            <person name="Anthouard V."/>
            <person name="Artiguenave F."/>
            <person name="Aury J.M."/>
            <person name="Badger J.H."/>
            <person name="Beszteri B."/>
            <person name="Billiau K."/>
            <person name="Bonnet E."/>
            <person name="Bothwell J.H."/>
            <person name="Bowler C."/>
            <person name="Boyen C."/>
            <person name="Brownlee C."/>
            <person name="Carrano C.J."/>
            <person name="Charrier B."/>
            <person name="Cho G.Y."/>
            <person name="Coelho S.M."/>
            <person name="Collen J."/>
            <person name="Corre E."/>
            <person name="Da Silva C."/>
            <person name="Delage L."/>
            <person name="Delaroque N."/>
            <person name="Dittami S.M."/>
            <person name="Doulbeau S."/>
            <person name="Elias M."/>
            <person name="Farnham G."/>
            <person name="Gachon C.M."/>
            <person name="Gschloessl B."/>
            <person name="Heesch S."/>
            <person name="Jabbari K."/>
            <person name="Jubin C."/>
            <person name="Kawai H."/>
            <person name="Kimura K."/>
            <person name="Kloareg B."/>
            <person name="Kupper F.C."/>
            <person name="Lang D."/>
            <person name="Le Bail A."/>
            <person name="Leblanc C."/>
            <person name="Lerouge P."/>
            <person name="Lohr M."/>
            <person name="Lopez P.J."/>
            <person name="Martens C."/>
            <person name="Maumus F."/>
            <person name="Michel G."/>
            <person name="Miranda-Saavedra D."/>
            <person name="Morales J."/>
            <person name="Moreau H."/>
            <person name="Motomura T."/>
            <person name="Nagasato C."/>
            <person name="Napoli C.A."/>
            <person name="Nelson D.R."/>
            <person name="Nyvall-Collen P."/>
            <person name="Peters A.F."/>
            <person name="Pommier C."/>
            <person name="Potin P."/>
            <person name="Poulain J."/>
            <person name="Quesneville H."/>
            <person name="Read B."/>
            <person name="Rensing S.A."/>
            <person name="Ritter A."/>
            <person name="Rousvoal S."/>
            <person name="Samanta M."/>
            <person name="Samson G."/>
            <person name="Schroeder D.C."/>
            <person name="Segurens B."/>
            <person name="Strittmatter M."/>
            <person name="Tonon T."/>
            <person name="Tregear J.W."/>
            <person name="Valentin K."/>
            <person name="von Dassow P."/>
            <person name="Yamagishi T."/>
            <person name="Van de Peer Y."/>
            <person name="Wincker P."/>
        </authorList>
    </citation>
    <scope>NUCLEOTIDE SEQUENCE [LARGE SCALE GENOMIC DNA]</scope>
    <source>
        <strain evidence="5">Ec32 / CCAP1310/4</strain>
    </source>
</reference>
<dbReference type="STRING" id="2880.D7G1U9"/>
<dbReference type="EMBL" id="FN648663">
    <property type="protein sequence ID" value="CBJ48675.1"/>
    <property type="molecule type" value="Genomic_DNA"/>
</dbReference>
<dbReference type="InterPro" id="IPR051631">
    <property type="entry name" value="Ankyrin-KH/SAM_domain"/>
</dbReference>
<dbReference type="Pfam" id="PF12796">
    <property type="entry name" value="Ank_2"/>
    <property type="match status" value="2"/>
</dbReference>
<dbReference type="SMART" id="SM00248">
    <property type="entry name" value="ANK"/>
    <property type="match status" value="6"/>
</dbReference>
<sequence length="439" mass="46623">MCSCVHSPNLLLYKSQDEMLAVSTSQLWPRGPTNQLHKAAYHGSADRVDALLSTGSVDINQGNPKGWTPLMLATEKGHSLVAKSLLEKGANVSVAGDGGFTALLASAQSGQQAIAKMLVRARANLEESADIDGSTPLHVAAQGGHSGVMRVLLEAGANPNSRRSDGATPLFSAALGGYVDAVRELLQKQHGHSEVVRELIQQLGVRGCGGVSAGVESLRLAATEQYVDIMGILTVGGVVDTGRALVVAAEYSREESVKFLLQHQAGGGTWYVNNTLDPFGRTPLVCTIEACGSSSPRIARFLIDDGADTKSTVLVTRSGEWTTSRDTPLGFATRSLRQNKVGGKNATEEQLRSLKAIHRLLSQIEAVHAVSWLWRSSDTPIGHAVGAASSRMKPTTAGPTLKRMSTVLRTTVGKRGVVLRAVYRAAEELVRGARWHAGR</sequence>
<dbReference type="PROSITE" id="PS50088">
    <property type="entry name" value="ANK_REPEAT"/>
    <property type="match status" value="2"/>
</dbReference>
<dbReference type="PRINTS" id="PR01415">
    <property type="entry name" value="ANKYRIN"/>
</dbReference>
<dbReference type="PANTHER" id="PTHR23206">
    <property type="entry name" value="MASK PROTEIN"/>
    <property type="match status" value="1"/>
</dbReference>
<dbReference type="Gene3D" id="1.25.40.20">
    <property type="entry name" value="Ankyrin repeat-containing domain"/>
    <property type="match status" value="1"/>
</dbReference>
<dbReference type="Proteomes" id="UP000002630">
    <property type="component" value="Linkage Group LG18"/>
</dbReference>